<dbReference type="GO" id="GO:0000272">
    <property type="term" value="P:polysaccharide catabolic process"/>
    <property type="evidence" value="ECO:0007669"/>
    <property type="project" value="InterPro"/>
</dbReference>
<comment type="caution">
    <text evidence="1">The sequence shown here is derived from an EMBL/GenBank/DDBJ whole genome shotgun (WGS) entry which is preliminary data.</text>
</comment>
<dbReference type="HOGENOM" id="CLU_351861_0_0_0"/>
<dbReference type="RefSeq" id="WP_002652681.1">
    <property type="nucleotide sequence ID" value="NZ_CH672376.1"/>
</dbReference>
<accession>A4A1J6</accession>
<dbReference type="SUPFAM" id="SSF63446">
    <property type="entry name" value="Type I dockerin domain"/>
    <property type="match status" value="1"/>
</dbReference>
<dbReference type="InterPro" id="IPR018247">
    <property type="entry name" value="EF_Hand_1_Ca_BS"/>
</dbReference>
<dbReference type="SUPFAM" id="SSF49478">
    <property type="entry name" value="Cna protein B-type domain"/>
    <property type="match status" value="1"/>
</dbReference>
<reference evidence="1 2" key="1">
    <citation type="submission" date="2006-02" db="EMBL/GenBank/DDBJ databases">
        <authorList>
            <person name="Amann R."/>
            <person name="Ferriera S."/>
            <person name="Johnson J."/>
            <person name="Kravitz S."/>
            <person name="Halpern A."/>
            <person name="Remington K."/>
            <person name="Beeson K."/>
            <person name="Tran B."/>
            <person name="Rogers Y.-H."/>
            <person name="Friedman R."/>
            <person name="Venter J.C."/>
        </authorList>
    </citation>
    <scope>NUCLEOTIDE SEQUENCE [LARGE SCALE GENOMIC DNA]</scope>
    <source>
        <strain evidence="1 2">DSM 3645</strain>
    </source>
</reference>
<dbReference type="Gene3D" id="1.10.1330.10">
    <property type="entry name" value="Dockerin domain"/>
    <property type="match status" value="1"/>
</dbReference>
<organism evidence="1 2">
    <name type="scientific">Blastopirellula marina DSM 3645</name>
    <dbReference type="NCBI Taxonomy" id="314230"/>
    <lineage>
        <taxon>Bacteria</taxon>
        <taxon>Pseudomonadati</taxon>
        <taxon>Planctomycetota</taxon>
        <taxon>Planctomycetia</taxon>
        <taxon>Pirellulales</taxon>
        <taxon>Pirellulaceae</taxon>
        <taxon>Blastopirellula</taxon>
    </lineage>
</organism>
<dbReference type="Pfam" id="PF00404">
    <property type="entry name" value="Dockerin_1"/>
    <property type="match status" value="1"/>
</dbReference>
<evidence type="ECO:0000313" key="1">
    <source>
        <dbReference type="EMBL" id="EAQ77363.1"/>
    </source>
</evidence>
<dbReference type="InterPro" id="IPR013783">
    <property type="entry name" value="Ig-like_fold"/>
</dbReference>
<dbReference type="GO" id="GO:0004553">
    <property type="term" value="F:hydrolase activity, hydrolyzing O-glycosyl compounds"/>
    <property type="evidence" value="ECO:0007669"/>
    <property type="project" value="InterPro"/>
</dbReference>
<dbReference type="InterPro" id="IPR036439">
    <property type="entry name" value="Dockerin_dom_sf"/>
</dbReference>
<dbReference type="Gene3D" id="2.60.40.10">
    <property type="entry name" value="Immunoglobulins"/>
    <property type="match status" value="1"/>
</dbReference>
<gene>
    <name evidence="1" type="ORF">DSM3645_23920</name>
</gene>
<dbReference type="Proteomes" id="UP000004358">
    <property type="component" value="Unassembled WGS sequence"/>
</dbReference>
<proteinExistence type="predicted"/>
<dbReference type="EMBL" id="AANZ01000035">
    <property type="protein sequence ID" value="EAQ77363.1"/>
    <property type="molecule type" value="Genomic_DNA"/>
</dbReference>
<evidence type="ECO:0000313" key="2">
    <source>
        <dbReference type="Proteomes" id="UP000004358"/>
    </source>
</evidence>
<protein>
    <submittedName>
        <fullName evidence="1">Probable surface-associated protein cshA</fullName>
    </submittedName>
</protein>
<dbReference type="PROSITE" id="PS00018">
    <property type="entry name" value="EF_HAND_1"/>
    <property type="match status" value="1"/>
</dbReference>
<name>A4A1J6_9BACT</name>
<dbReference type="InterPro" id="IPR002105">
    <property type="entry name" value="Dockerin_1_rpt"/>
</dbReference>
<sequence>MEALEPRAMLAADLNAWHNPSMGLDVNDDQKVDNADLEIMIAQIQQGNRSFMQTSQTAGGLEGEQVLFLDVNNDGVFNPLDITRMLESLIEAEDADSSYSAAFNFEILQDGKSLGKTSTSFDGNNDPDAGPAISINVEQSVFTLVVTVRNTSALTGGDLDTPDITGAFLDIGFDPLVVQPNEPGTLGEYFGPGTVQIGVTSTGLIKNAGGTSAISNGNALPGGWTADQVLYTIDFTPTSTGTFTLQGLFADATVDDNDPDSKDVNQSAIVFKDLVNPDPDNEDPLDVVNIAFPMITITVEAVPGANNDVVGVSADLIDEIAADDPHVVEIDGEQYLVIDVKANDTDFSGNPLVMGAGVDLTLGANYGLDALTSIADLESRVMVRTTAEYPVAGLPNLSDEYIVYRLPTNRAGTEVFEYTLTDPNDSNNTNTATVTVNISPTVIAVDDLENAEPFATVLPGEEVTLEVLANDYITTESGRVVAASEITIVAIDGDAVTEGRLAISADNKSLLYKGAALPGFDSFTYTISYTDDQNVVHTDTATVTIRVPFNSLISGGFYFDVNYDGVWNDNAGNSASPEQFIGGIQVGLYRNGALVGTTFSSQADGSFNFAGIDAGTYTVKITAPKFVYPYGTGFGGALPPNVSVMSDGTIMISNITISPSTLTPPALGLGFVGRTPAYRGPNDSISNVGENSILFAVSKQPGNEGKLEWYSPDQGWDELLSVEGFLFNTATKTGQAFLRIDHDNDSGTDPVVAPITFSLNDPNFLLIADTSDAVIFRLIGDIETIVDRLSNVDVAFEDF</sequence>
<dbReference type="STRING" id="314230.DSM3645_23920"/>
<dbReference type="AlphaFoldDB" id="A4A1J6"/>